<dbReference type="GO" id="GO:0071897">
    <property type="term" value="P:DNA biosynthetic process"/>
    <property type="evidence" value="ECO:0007669"/>
    <property type="project" value="UniProtKB-ARBA"/>
</dbReference>
<dbReference type="Pfam" id="PF00078">
    <property type="entry name" value="RVT_1"/>
    <property type="match status" value="1"/>
</dbReference>
<feature type="domain" description="Integrase zinc-binding" evidence="2">
    <location>
        <begin position="274"/>
        <end position="325"/>
    </location>
</feature>
<gene>
    <name evidence="3" type="ORF">PPYR_01384</name>
</gene>
<dbReference type="AlphaFoldDB" id="A0A5N4B4D7"/>
<feature type="domain" description="Reverse transcriptase" evidence="1">
    <location>
        <begin position="4"/>
        <end position="107"/>
    </location>
</feature>
<evidence type="ECO:0000259" key="2">
    <source>
        <dbReference type="Pfam" id="PF17921"/>
    </source>
</evidence>
<evidence type="ECO:0000259" key="1">
    <source>
        <dbReference type="Pfam" id="PF00078"/>
    </source>
</evidence>
<dbReference type="Pfam" id="PF17921">
    <property type="entry name" value="Integrase_H2C2"/>
    <property type="match status" value="1"/>
</dbReference>
<name>A0A5N4B4D7_PHOPY</name>
<dbReference type="PANTHER" id="PTHR47331">
    <property type="entry name" value="PHD-TYPE DOMAIN-CONTAINING PROTEIN"/>
    <property type="match status" value="1"/>
</dbReference>
<dbReference type="EMBL" id="VVIM01000001">
    <property type="protein sequence ID" value="KAB0804414.1"/>
    <property type="molecule type" value="Genomic_DNA"/>
</dbReference>
<dbReference type="InterPro" id="IPR043502">
    <property type="entry name" value="DNA/RNA_pol_sf"/>
</dbReference>
<evidence type="ECO:0000313" key="3">
    <source>
        <dbReference type="EMBL" id="KAB0804414.1"/>
    </source>
</evidence>
<protein>
    <submittedName>
        <fullName evidence="3">Uncharacterized protein</fullName>
    </submittedName>
</protein>
<dbReference type="Proteomes" id="UP000327044">
    <property type="component" value="Unassembled WGS sequence"/>
</dbReference>
<keyword evidence="4" id="KW-1185">Reference proteome</keyword>
<dbReference type="InterPro" id="IPR000477">
    <property type="entry name" value="RT_dom"/>
</dbReference>
<dbReference type="InterPro" id="IPR041588">
    <property type="entry name" value="Integrase_H2C2"/>
</dbReference>
<dbReference type="SUPFAM" id="SSF56672">
    <property type="entry name" value="DNA/RNA polymerases"/>
    <property type="match status" value="1"/>
</dbReference>
<dbReference type="InParanoid" id="A0A5N4B4D7"/>
<comment type="caution">
    <text evidence="3">The sequence shown here is derived from an EMBL/GenBank/DDBJ whole genome shotgun (WGS) entry which is preliminary data.</text>
</comment>
<dbReference type="PANTHER" id="PTHR47331:SF2">
    <property type="match status" value="1"/>
</dbReference>
<reference evidence="3 4" key="1">
    <citation type="journal article" date="2018" name="Elife">
        <title>Firefly genomes illuminate parallel origins of bioluminescence in beetles.</title>
        <authorList>
            <person name="Fallon T.R."/>
            <person name="Lower S.E."/>
            <person name="Chang C.H."/>
            <person name="Bessho-Uehara M."/>
            <person name="Martin G.J."/>
            <person name="Bewick A.J."/>
            <person name="Behringer M."/>
            <person name="Debat H.J."/>
            <person name="Wong I."/>
            <person name="Day J.C."/>
            <person name="Suvorov A."/>
            <person name="Silva C.J."/>
            <person name="Stanger-Hall K.F."/>
            <person name="Hall D.W."/>
            <person name="Schmitz R.J."/>
            <person name="Nelson D.R."/>
            <person name="Lewis S.M."/>
            <person name="Shigenobu S."/>
            <person name="Bybee S.M."/>
            <person name="Larracuente A.M."/>
            <person name="Oba Y."/>
            <person name="Weng J.K."/>
        </authorList>
    </citation>
    <scope>NUCLEOTIDE SEQUENCE [LARGE SCALE GENOMIC DNA]</scope>
    <source>
        <strain evidence="3">1611_PpyrPB1</strain>
        <tissue evidence="3">Whole body</tissue>
    </source>
</reference>
<proteinExistence type="predicted"/>
<accession>A0A5N4B4D7</accession>
<sequence length="404" mass="46881">MMFRQILVHPHDRKYQQILWRYERQQPIMTYTLNTLTFGTKCAPYLSTRCLLQLAIDNEESYPKTAQIIKNSFYIDDLLVSVDTIEEALQLYKELTVIFSTAGFQLRKWSSNNQRILYDILGNGNNDEKLVQFCEGKELKTLDIKLTLLNVRDDQFNLFTRYSTLSKLQRVVAYCFKFKNITLGKNKTLTNILSVSELEISLTALIKIAQHEQFSQEIRLLQKSQPLNNNSKLIFLHPFLDEHGVIRVGGRLKNSLLNYENQFPIILCGKHIFTKLIIKHEHLKHLHAGTQNVLSIIRLKYWPIHGKNAVKSVIRSCVRCFRANPKPTSFLMGNLPTARVIPSRTFSNSGKAFDTLFKLFHVLNLNYPQESEHIYLIIQKAVYKIDTPYDKNIPSIMDVVRLGS</sequence>
<organism evidence="3 4">
    <name type="scientific">Photinus pyralis</name>
    <name type="common">Common eastern firefly</name>
    <name type="synonym">Lampyris pyralis</name>
    <dbReference type="NCBI Taxonomy" id="7054"/>
    <lineage>
        <taxon>Eukaryota</taxon>
        <taxon>Metazoa</taxon>
        <taxon>Ecdysozoa</taxon>
        <taxon>Arthropoda</taxon>
        <taxon>Hexapoda</taxon>
        <taxon>Insecta</taxon>
        <taxon>Pterygota</taxon>
        <taxon>Neoptera</taxon>
        <taxon>Endopterygota</taxon>
        <taxon>Coleoptera</taxon>
        <taxon>Polyphaga</taxon>
        <taxon>Elateriformia</taxon>
        <taxon>Elateroidea</taxon>
        <taxon>Lampyridae</taxon>
        <taxon>Lampyrinae</taxon>
        <taxon>Photinus</taxon>
    </lineage>
</organism>
<evidence type="ECO:0000313" key="4">
    <source>
        <dbReference type="Proteomes" id="UP000327044"/>
    </source>
</evidence>